<dbReference type="AlphaFoldDB" id="A0A0D3HAT0"/>
<reference evidence="2" key="2">
    <citation type="submission" date="2015-03" db="UniProtKB">
        <authorList>
            <consortium name="EnsemblPlants"/>
        </authorList>
    </citation>
    <scope>IDENTIFICATION</scope>
</reference>
<organism evidence="2">
    <name type="scientific">Oryza barthii</name>
    <dbReference type="NCBI Taxonomy" id="65489"/>
    <lineage>
        <taxon>Eukaryota</taxon>
        <taxon>Viridiplantae</taxon>
        <taxon>Streptophyta</taxon>
        <taxon>Embryophyta</taxon>
        <taxon>Tracheophyta</taxon>
        <taxon>Spermatophyta</taxon>
        <taxon>Magnoliopsida</taxon>
        <taxon>Liliopsida</taxon>
        <taxon>Poales</taxon>
        <taxon>Poaceae</taxon>
        <taxon>BOP clade</taxon>
        <taxon>Oryzoideae</taxon>
        <taxon>Oryzeae</taxon>
        <taxon>Oryzinae</taxon>
        <taxon>Oryza</taxon>
    </lineage>
</organism>
<dbReference type="Gramene" id="OBART10G01250.1">
    <property type="protein sequence ID" value="OBART10G01250.1"/>
    <property type="gene ID" value="OBART10G01250"/>
</dbReference>
<name>A0A0D3HAT0_9ORYZ</name>
<keyword evidence="3" id="KW-1185">Reference proteome</keyword>
<evidence type="ECO:0000313" key="3">
    <source>
        <dbReference type="Proteomes" id="UP000026960"/>
    </source>
</evidence>
<proteinExistence type="predicted"/>
<reference evidence="2" key="1">
    <citation type="journal article" date="2009" name="Rice">
        <title>De Novo Next Generation Sequencing of Plant Genomes.</title>
        <authorList>
            <person name="Rounsley S."/>
            <person name="Marri P.R."/>
            <person name="Yu Y."/>
            <person name="He R."/>
            <person name="Sisneros N."/>
            <person name="Goicoechea J.L."/>
            <person name="Lee S.J."/>
            <person name="Angelova A."/>
            <person name="Kudrna D."/>
            <person name="Luo M."/>
            <person name="Affourtit J."/>
            <person name="Desany B."/>
            <person name="Knight J."/>
            <person name="Niazi F."/>
            <person name="Egholm M."/>
            <person name="Wing R.A."/>
        </authorList>
    </citation>
    <scope>NUCLEOTIDE SEQUENCE [LARGE SCALE GENOMIC DNA]</scope>
    <source>
        <strain evidence="2">cv. IRGC 105608</strain>
    </source>
</reference>
<dbReference type="HOGENOM" id="CLU_1725078_0_0_1"/>
<sequence>MELQQSVDEPDLNSTSSSAMTSMLSVPQILKSKNSALMQGMKRQRPRQHARLHDLACVHEEHNVEDDVVKEGAEPVCAGGIPWVRVPHDLAKRSLHGGCARRGLSSNRWRAWETAERRIDKPWIRSSIVSKIGCRSARIEQKSLREISSDRR</sequence>
<dbReference type="EnsemblPlants" id="OBART10G01250.1">
    <property type="protein sequence ID" value="OBART10G01250.1"/>
    <property type="gene ID" value="OBART10G01250"/>
</dbReference>
<protein>
    <submittedName>
        <fullName evidence="2">Uncharacterized protein</fullName>
    </submittedName>
</protein>
<feature type="region of interest" description="Disordered" evidence="1">
    <location>
        <begin position="1"/>
        <end position="20"/>
    </location>
</feature>
<evidence type="ECO:0000313" key="2">
    <source>
        <dbReference type="EnsemblPlants" id="OBART10G01250.1"/>
    </source>
</evidence>
<evidence type="ECO:0000256" key="1">
    <source>
        <dbReference type="SAM" id="MobiDB-lite"/>
    </source>
</evidence>
<accession>A0A0D3HAT0</accession>
<dbReference type="Proteomes" id="UP000026960">
    <property type="component" value="Chromosome 10"/>
</dbReference>
<dbReference type="PaxDb" id="65489-OBART10G01250.1"/>